<evidence type="ECO:0000313" key="11">
    <source>
        <dbReference type="EMBL" id="PRW45432.1"/>
    </source>
</evidence>
<dbReference type="InterPro" id="IPR037171">
    <property type="entry name" value="NagB/RpiA_transferase-like"/>
</dbReference>
<evidence type="ECO:0000256" key="4">
    <source>
        <dbReference type="ARBA" id="ARBA00022540"/>
    </source>
</evidence>
<comment type="subunit">
    <text evidence="8">Component of the translation initiation factor 2B (eIF2B) complex which is a heterodecamer of two sets of five different subunits: alpha, beta, gamma, delta and epsilon. Subunits alpha, beta and delta comprise a regulatory subcomplex and subunits epsilon and gamma comprise a catalytic subcomplex. Within the complex, the hexameric regulatory complex resides at the center, with the two heterodimeric catalytic subcomplexes bound on opposite sides.</text>
</comment>
<dbReference type="Gene3D" id="3.40.50.10470">
    <property type="entry name" value="Translation initiation factor eif-2b, domain 2"/>
    <property type="match status" value="1"/>
</dbReference>
<dbReference type="Pfam" id="PF01008">
    <property type="entry name" value="IF-2B"/>
    <property type="match status" value="1"/>
</dbReference>
<dbReference type="InterPro" id="IPR051855">
    <property type="entry name" value="eIF2B_beta_subunit"/>
</dbReference>
<accession>A0A2P6TM67</accession>
<feature type="compositionally biased region" description="Basic and acidic residues" evidence="10">
    <location>
        <begin position="179"/>
        <end position="196"/>
    </location>
</feature>
<keyword evidence="5" id="KW-0648">Protein biosynthesis</keyword>
<evidence type="ECO:0000256" key="5">
    <source>
        <dbReference type="ARBA" id="ARBA00022917"/>
    </source>
</evidence>
<sequence>MASQPFNERVEAFCRRLTDRRIDGSLAAAKGTAELLRQLITSSRLNTPEVMLAEVKRVGLRIQAAKPIELVIGNIVRRVLHIIREEMEAEQEEQDDDLLAGAAAGAHTPGGGDSVGGLSKAFRHPGATSSRTLSLHNLLDQGAMDEALASAAASLSPQSSAQLGGRGAAASPGPGGRRSSLDEKEKERRGGKAAQWDRKQEVIDGLNDLIQELKDIDEAIASQAAEHIHANEVILVWGYSRTVLAFLRRAAEKRNFEVVVTEGAPTYQGQQMARELAAAGIRATLIADSAVFAMMARVNKVVATAQALLANGGVMAPVGMHIAAMAAKRHSVPFVVLCGIYKLSTLFPHNPAVNFNDFKDPEDVLPLTHEAVGIPRRIAEETVARMQAEGDESWKLGLPSSLPQLTIVNPSYDYVPPELISLFVTDQGHGFMPSYVYRQLTEFYHRQDFILDKRQLDQLIG</sequence>
<organism evidence="11 12">
    <name type="scientific">Chlorella sorokiniana</name>
    <name type="common">Freshwater green alga</name>
    <dbReference type="NCBI Taxonomy" id="3076"/>
    <lineage>
        <taxon>Eukaryota</taxon>
        <taxon>Viridiplantae</taxon>
        <taxon>Chlorophyta</taxon>
        <taxon>core chlorophytes</taxon>
        <taxon>Trebouxiophyceae</taxon>
        <taxon>Chlorellales</taxon>
        <taxon>Chlorellaceae</taxon>
        <taxon>Chlorella clade</taxon>
        <taxon>Chlorella</taxon>
    </lineage>
</organism>
<evidence type="ECO:0000256" key="3">
    <source>
        <dbReference type="ARBA" id="ARBA00022490"/>
    </source>
</evidence>
<protein>
    <recommendedName>
        <fullName evidence="6">Translation initiation factor eIF2B subunit beta</fullName>
    </recommendedName>
    <alternativeName>
        <fullName evidence="7">eIF2B GDP-GTP exchange factor subunit beta</fullName>
    </alternativeName>
</protein>
<dbReference type="OrthoDB" id="269919at2759"/>
<evidence type="ECO:0000256" key="10">
    <source>
        <dbReference type="SAM" id="MobiDB-lite"/>
    </source>
</evidence>
<dbReference type="GO" id="GO:0005085">
    <property type="term" value="F:guanyl-nucleotide exchange factor activity"/>
    <property type="evidence" value="ECO:0007669"/>
    <property type="project" value="TreeGrafter"/>
</dbReference>
<reference evidence="11 12" key="1">
    <citation type="journal article" date="2018" name="Plant J.">
        <title>Genome sequences of Chlorella sorokiniana UTEX 1602 and Micractinium conductrix SAG 241.80: implications to maltose excretion by a green alga.</title>
        <authorList>
            <person name="Arriola M.B."/>
            <person name="Velmurugan N."/>
            <person name="Zhang Y."/>
            <person name="Plunkett M.H."/>
            <person name="Hondzo H."/>
            <person name="Barney B.M."/>
        </authorList>
    </citation>
    <scope>NUCLEOTIDE SEQUENCE [LARGE SCALE GENOMIC DNA]</scope>
    <source>
        <strain evidence="12">UTEX 1602</strain>
    </source>
</reference>
<proteinExistence type="inferred from homology"/>
<feature type="region of interest" description="Disordered" evidence="10">
    <location>
        <begin position="102"/>
        <end position="123"/>
    </location>
</feature>
<evidence type="ECO:0000256" key="9">
    <source>
        <dbReference type="RuleBase" id="RU003814"/>
    </source>
</evidence>
<evidence type="ECO:0000313" key="12">
    <source>
        <dbReference type="Proteomes" id="UP000239899"/>
    </source>
</evidence>
<comment type="subcellular location">
    <subcellularLocation>
        <location evidence="1">Cytoplasm</location>
        <location evidence="1">Cytosol</location>
    </subcellularLocation>
</comment>
<evidence type="ECO:0000256" key="6">
    <source>
        <dbReference type="ARBA" id="ARBA00044122"/>
    </source>
</evidence>
<feature type="region of interest" description="Disordered" evidence="10">
    <location>
        <begin position="155"/>
        <end position="196"/>
    </location>
</feature>
<evidence type="ECO:0000256" key="1">
    <source>
        <dbReference type="ARBA" id="ARBA00004514"/>
    </source>
</evidence>
<dbReference type="InterPro" id="IPR000649">
    <property type="entry name" value="IF-2B-related"/>
</dbReference>
<feature type="compositionally biased region" description="Low complexity" evidence="10">
    <location>
        <begin position="155"/>
        <end position="172"/>
    </location>
</feature>
<keyword evidence="12" id="KW-1185">Reference proteome</keyword>
<keyword evidence="3" id="KW-0963">Cytoplasm</keyword>
<dbReference type="GO" id="GO:0005829">
    <property type="term" value="C:cytosol"/>
    <property type="evidence" value="ECO:0007669"/>
    <property type="project" value="UniProtKB-SubCell"/>
</dbReference>
<dbReference type="STRING" id="3076.A0A2P6TM67"/>
<keyword evidence="4 11" id="KW-0396">Initiation factor</keyword>
<comment type="caution">
    <text evidence="11">The sequence shown here is derived from an EMBL/GenBank/DDBJ whole genome shotgun (WGS) entry which is preliminary data.</text>
</comment>
<dbReference type="InterPro" id="IPR042529">
    <property type="entry name" value="IF_2B-like_C"/>
</dbReference>
<gene>
    <name evidence="11" type="ORF">C2E21_5775</name>
</gene>
<name>A0A2P6TM67_CHLSO</name>
<dbReference type="EMBL" id="LHPG02000011">
    <property type="protein sequence ID" value="PRW45432.1"/>
    <property type="molecule type" value="Genomic_DNA"/>
</dbReference>
<comment type="similarity">
    <text evidence="2 9">Belongs to the eIF-2B alpha/beta/delta subunits family.</text>
</comment>
<dbReference type="PANTHER" id="PTHR45859:SF1">
    <property type="entry name" value="TRANSLATION INITIATION FACTOR EIF-2B SUBUNIT BETA"/>
    <property type="match status" value="1"/>
</dbReference>
<evidence type="ECO:0000256" key="8">
    <source>
        <dbReference type="ARBA" id="ARBA00046432"/>
    </source>
</evidence>
<dbReference type="GO" id="GO:0005851">
    <property type="term" value="C:eukaryotic translation initiation factor 2B complex"/>
    <property type="evidence" value="ECO:0007669"/>
    <property type="project" value="TreeGrafter"/>
</dbReference>
<dbReference type="SUPFAM" id="SSF100950">
    <property type="entry name" value="NagB/RpiA/CoA transferase-like"/>
    <property type="match status" value="1"/>
</dbReference>
<dbReference type="PANTHER" id="PTHR45859">
    <property type="entry name" value="TRANSLATION INITIATION FACTOR EIF-2B SUBUNIT BETA"/>
    <property type="match status" value="1"/>
</dbReference>
<dbReference type="GO" id="GO:0003743">
    <property type="term" value="F:translation initiation factor activity"/>
    <property type="evidence" value="ECO:0007669"/>
    <property type="project" value="UniProtKB-KW"/>
</dbReference>
<evidence type="ECO:0000256" key="7">
    <source>
        <dbReference type="ARBA" id="ARBA00044228"/>
    </source>
</evidence>
<evidence type="ECO:0000256" key="2">
    <source>
        <dbReference type="ARBA" id="ARBA00007251"/>
    </source>
</evidence>
<dbReference type="AlphaFoldDB" id="A0A2P6TM67"/>
<dbReference type="Proteomes" id="UP000239899">
    <property type="component" value="Unassembled WGS sequence"/>
</dbReference>